<keyword evidence="4" id="KW-1185">Reference proteome</keyword>
<comment type="caution">
    <text evidence="3">The sequence shown here is derived from an EMBL/GenBank/DDBJ whole genome shotgun (WGS) entry which is preliminary data.</text>
</comment>
<evidence type="ECO:0000256" key="2">
    <source>
        <dbReference type="SAM" id="SignalP"/>
    </source>
</evidence>
<dbReference type="PANTHER" id="PTHR42928">
    <property type="entry name" value="TRICARBOXYLATE-BINDING PROTEIN"/>
    <property type="match status" value="1"/>
</dbReference>
<evidence type="ECO:0000256" key="1">
    <source>
        <dbReference type="ARBA" id="ARBA00006987"/>
    </source>
</evidence>
<name>A0ABR7RMP1_9PROT</name>
<evidence type="ECO:0000313" key="3">
    <source>
        <dbReference type="EMBL" id="MBC9207875.1"/>
    </source>
</evidence>
<dbReference type="InterPro" id="IPR005064">
    <property type="entry name" value="BUG"/>
</dbReference>
<sequence>MGTPGLTRRAALRLGALALPGAAWAPRASAQSWPNRPVRIVVPYAAGGATDTMARMVAERLTRRLGQNVIVENRAGAGGAIGAQAVVQAERDGHTLLFSGGSLFAAVPLMQRLSFDPAKDLQGVSIVGVNGVVMVASPGFGPNSPAEVIAWAKANPGKLNCAAAGNGTSSHIAGVIFQERAGLDMVIVPYAGAAAANSDVIAGRVHIHFGSVADLLPYAGTGSMKLLAITSRERIPQAPDLPVMTDTIPGLVYEAWNGLIAPSGVPAPVIALLSRHVMEIAREPDFVQRLGLLGIQSTGSTVQQVEEMLAYERPLYAAAIRAAGLGFAP</sequence>
<dbReference type="Gene3D" id="3.40.190.10">
    <property type="entry name" value="Periplasmic binding protein-like II"/>
    <property type="match status" value="1"/>
</dbReference>
<comment type="similarity">
    <text evidence="1">Belongs to the UPF0065 (bug) family.</text>
</comment>
<dbReference type="InterPro" id="IPR006311">
    <property type="entry name" value="TAT_signal"/>
</dbReference>
<dbReference type="Proteomes" id="UP000626026">
    <property type="component" value="Unassembled WGS sequence"/>
</dbReference>
<protein>
    <submittedName>
        <fullName evidence="3">Tripartite tricarboxylate transporter substrate binding protein</fullName>
    </submittedName>
</protein>
<gene>
    <name evidence="3" type="ORF">IBL26_13605</name>
</gene>
<dbReference type="PROSITE" id="PS51318">
    <property type="entry name" value="TAT"/>
    <property type="match status" value="1"/>
</dbReference>
<feature type="chain" id="PRO_5045166064" evidence="2">
    <location>
        <begin position="26"/>
        <end position="329"/>
    </location>
</feature>
<accession>A0ABR7RMP1</accession>
<evidence type="ECO:0000313" key="4">
    <source>
        <dbReference type="Proteomes" id="UP000626026"/>
    </source>
</evidence>
<feature type="signal peptide" evidence="2">
    <location>
        <begin position="1"/>
        <end position="25"/>
    </location>
</feature>
<dbReference type="SUPFAM" id="SSF53850">
    <property type="entry name" value="Periplasmic binding protein-like II"/>
    <property type="match status" value="1"/>
</dbReference>
<dbReference type="Pfam" id="PF03401">
    <property type="entry name" value="TctC"/>
    <property type="match status" value="1"/>
</dbReference>
<dbReference type="EMBL" id="JACTVA010000023">
    <property type="protein sequence ID" value="MBC9207875.1"/>
    <property type="molecule type" value="Genomic_DNA"/>
</dbReference>
<dbReference type="Gene3D" id="3.40.190.150">
    <property type="entry name" value="Bordetella uptake gene, domain 1"/>
    <property type="match status" value="1"/>
</dbReference>
<dbReference type="InterPro" id="IPR042100">
    <property type="entry name" value="Bug_dom1"/>
</dbReference>
<dbReference type="PIRSF" id="PIRSF017082">
    <property type="entry name" value="YflP"/>
    <property type="match status" value="1"/>
</dbReference>
<dbReference type="PANTHER" id="PTHR42928:SF5">
    <property type="entry name" value="BLR1237 PROTEIN"/>
    <property type="match status" value="1"/>
</dbReference>
<proteinExistence type="inferred from homology"/>
<reference evidence="3 4" key="1">
    <citation type="journal article" date="2013" name="Int. J. Syst. Evol. Microbiol.">
        <title>Roseomonas aerophila sp. nov., isolated from air.</title>
        <authorList>
            <person name="Kim S.J."/>
            <person name="Weon H.Y."/>
            <person name="Ahn J.H."/>
            <person name="Hong S.B."/>
            <person name="Seok S.J."/>
            <person name="Whang K.S."/>
            <person name="Kwon S.W."/>
        </authorList>
    </citation>
    <scope>NUCLEOTIDE SEQUENCE [LARGE SCALE GENOMIC DNA]</scope>
    <source>
        <strain evidence="3 4">NBRC 108923</strain>
    </source>
</reference>
<organism evidence="3 4">
    <name type="scientific">Teichococcus aerophilus</name>
    <dbReference type="NCBI Taxonomy" id="1224513"/>
    <lineage>
        <taxon>Bacteria</taxon>
        <taxon>Pseudomonadati</taxon>
        <taxon>Pseudomonadota</taxon>
        <taxon>Alphaproteobacteria</taxon>
        <taxon>Acetobacterales</taxon>
        <taxon>Roseomonadaceae</taxon>
        <taxon>Roseomonas</taxon>
    </lineage>
</organism>
<dbReference type="RefSeq" id="WP_187785040.1">
    <property type="nucleotide sequence ID" value="NZ_JACTVA010000023.1"/>
</dbReference>
<keyword evidence="2" id="KW-0732">Signal</keyword>